<dbReference type="AlphaFoldDB" id="K9XPF3"/>
<dbReference type="InterPro" id="IPR003788">
    <property type="entry name" value="NDUFAF7"/>
</dbReference>
<dbReference type="GO" id="GO:0032259">
    <property type="term" value="P:methylation"/>
    <property type="evidence" value="ECO:0007669"/>
    <property type="project" value="UniProtKB-KW"/>
</dbReference>
<dbReference type="OrthoDB" id="9794208at2"/>
<accession>K9XPF3</accession>
<dbReference type="STRING" id="111780.Sta7437_0912"/>
<dbReference type="RefSeq" id="WP_015192168.1">
    <property type="nucleotide sequence ID" value="NC_019748.1"/>
</dbReference>
<dbReference type="PATRIC" id="fig|111780.3.peg.952"/>
<name>K9XPF3_STAC7</name>
<dbReference type="GO" id="GO:0035243">
    <property type="term" value="F:protein-arginine omega-N symmetric methyltransferase activity"/>
    <property type="evidence" value="ECO:0007669"/>
    <property type="project" value="TreeGrafter"/>
</dbReference>
<dbReference type="Gene3D" id="3.40.50.12710">
    <property type="match status" value="1"/>
</dbReference>
<evidence type="ECO:0000313" key="4">
    <source>
        <dbReference type="Proteomes" id="UP000010473"/>
    </source>
</evidence>
<evidence type="ECO:0000313" key="3">
    <source>
        <dbReference type="EMBL" id="AFZ34495.1"/>
    </source>
</evidence>
<keyword evidence="4" id="KW-1185">Reference proteome</keyword>
<dbReference type="PANTHER" id="PTHR12049:SF7">
    <property type="entry name" value="PROTEIN ARGININE METHYLTRANSFERASE NDUFAF7, MITOCHONDRIAL"/>
    <property type="match status" value="1"/>
</dbReference>
<evidence type="ECO:0000256" key="2">
    <source>
        <dbReference type="ARBA" id="ARBA00022679"/>
    </source>
</evidence>
<dbReference type="EMBL" id="CP003653">
    <property type="protein sequence ID" value="AFZ34495.1"/>
    <property type="molecule type" value="Genomic_DNA"/>
</dbReference>
<dbReference type="Pfam" id="PF02636">
    <property type="entry name" value="Methyltransf_28"/>
    <property type="match status" value="1"/>
</dbReference>
<dbReference type="Proteomes" id="UP000010473">
    <property type="component" value="Chromosome"/>
</dbReference>
<dbReference type="eggNOG" id="COG1565">
    <property type="taxonomic scope" value="Bacteria"/>
</dbReference>
<dbReference type="InterPro" id="IPR038375">
    <property type="entry name" value="NDUFAF7_sf"/>
</dbReference>
<dbReference type="PANTHER" id="PTHR12049">
    <property type="entry name" value="PROTEIN ARGININE METHYLTRANSFERASE NDUFAF7, MITOCHONDRIAL"/>
    <property type="match status" value="1"/>
</dbReference>
<dbReference type="KEGG" id="scs:Sta7437_0912"/>
<dbReference type="HOGENOM" id="CLU_024840_1_1_3"/>
<protein>
    <recommendedName>
        <fullName evidence="5">Class I SAM-dependent methyltransferase</fullName>
    </recommendedName>
</protein>
<reference evidence="4" key="1">
    <citation type="journal article" date="2013" name="Proc. Natl. Acad. Sci. U.S.A.">
        <title>Improving the coverage of the cyanobacterial phylum using diversity-driven genome sequencing.</title>
        <authorList>
            <person name="Shih P.M."/>
            <person name="Wu D."/>
            <person name="Latifi A."/>
            <person name="Axen S.D."/>
            <person name="Fewer D.P."/>
            <person name="Talla E."/>
            <person name="Calteau A."/>
            <person name="Cai F."/>
            <person name="Tandeau de Marsac N."/>
            <person name="Rippka R."/>
            <person name="Herdman M."/>
            <person name="Sivonen K."/>
            <person name="Coursin T."/>
            <person name="Laurent T."/>
            <person name="Goodwin L."/>
            <person name="Nolan M."/>
            <person name="Davenport K.W."/>
            <person name="Han C.S."/>
            <person name="Rubin E.M."/>
            <person name="Eisen J.A."/>
            <person name="Woyke T."/>
            <person name="Gugger M."/>
            <person name="Kerfeld C.A."/>
        </authorList>
    </citation>
    <scope>NUCLEOTIDE SEQUENCE [LARGE SCALE GENOMIC DNA]</scope>
    <source>
        <strain evidence="4">ATCC 29371 / PCC 7437</strain>
    </source>
</reference>
<keyword evidence="1" id="KW-0489">Methyltransferase</keyword>
<gene>
    <name evidence="3" type="ordered locus">Sta7437_0912</name>
</gene>
<evidence type="ECO:0000256" key="1">
    <source>
        <dbReference type="ARBA" id="ARBA00022603"/>
    </source>
</evidence>
<evidence type="ECO:0008006" key="5">
    <source>
        <dbReference type="Google" id="ProtNLM"/>
    </source>
</evidence>
<organism evidence="3 4">
    <name type="scientific">Stanieria cyanosphaera (strain ATCC 29371 / PCC 7437)</name>
    <dbReference type="NCBI Taxonomy" id="111780"/>
    <lineage>
        <taxon>Bacteria</taxon>
        <taxon>Bacillati</taxon>
        <taxon>Cyanobacteriota</taxon>
        <taxon>Cyanophyceae</taxon>
        <taxon>Pleurocapsales</taxon>
        <taxon>Dermocarpellaceae</taxon>
        <taxon>Stanieria</taxon>
    </lineage>
</organism>
<dbReference type="SUPFAM" id="SSF53335">
    <property type="entry name" value="S-adenosyl-L-methionine-dependent methyltransferases"/>
    <property type="match status" value="1"/>
</dbReference>
<sequence>MNNQIQSNSYALQNIIRDRITASPQQKITFAEFMDVVLYHPQYGYYSSGVVEIGSGGDFFTASSLGKDFGELLAIQFVEMWLKMDCPNDFCLVEVGAGNGNLAFDIFNYLQNNQQDFFQTLKYIIIEESPALKKRQQELLQEFKDQIVWRSLLELPDNSLVGCVFSNELIDAFPVNQVIINQGKLQEVYLTNLENQITEVYGELSTSKILEYFQLVKLNFPSKDYPESYRTEVNLAALDWLKTIAHKLQQGYLLTIDYGYPAHKYYHPQRSQGTLQCYYQHRRHNNPYLNLGYQDLTTHVDFTALEVEGNKWGLTKISFTQQGMFLMALGLGDRLSNLANGNYSALEVIQRRDALHQLINPSGLGGFGVLLQAKGLKTDQHLLKGFTIPPLT</sequence>
<proteinExistence type="predicted"/>
<keyword evidence="2" id="KW-0808">Transferase</keyword>
<dbReference type="InterPro" id="IPR029063">
    <property type="entry name" value="SAM-dependent_MTases_sf"/>
</dbReference>